<feature type="compositionally biased region" description="Low complexity" evidence="1">
    <location>
        <begin position="268"/>
        <end position="288"/>
    </location>
</feature>
<proteinExistence type="predicted"/>
<gene>
    <name evidence="3" type="ORF">GE115_06805</name>
</gene>
<feature type="region of interest" description="Disordered" evidence="1">
    <location>
        <begin position="268"/>
        <end position="302"/>
    </location>
</feature>
<evidence type="ECO:0000256" key="2">
    <source>
        <dbReference type="SAM" id="Phobius"/>
    </source>
</evidence>
<evidence type="ECO:0000313" key="3">
    <source>
        <dbReference type="EMBL" id="MRG59580.1"/>
    </source>
</evidence>
<feature type="transmembrane region" description="Helical" evidence="2">
    <location>
        <begin position="222"/>
        <end position="244"/>
    </location>
</feature>
<sequence length="425" mass="45005">MATTATLEPRSASVLPGESTTFTLTVANDSLLVESYSLAPVGPVAGWTTIEPDRLTIYPGTSETTVVTVSPPRTSEALPGMVAVGVRVQPAEQPEFAASAEAELEILPFAEVDAELVPRISRGRGRKRVRLAVDNRGSVPLIAEIAGTSTDALSITTPTPDIHVHPGHALFVDVDLHPRKRVWRGQDVNHPFQLTIVPQGLDAPEPRTLEGSYTQQRVFPRWLWKALLALLLLLLALIALWFLVLKPAIEATAKEAIEGPVANATDRADAAAQQADEAAQAANEAKAAVGQPTDPVDPVAPGPTVTSSELDLRFSASGAAGATAESERFTIPANAQLRITDLLLQNPTGSFGTLTIENADLAAPILSTGLENFRDLDFHFVTPIEIQSEDELFIKVVCVPAVAGPAATPCGANVLVTGMLLTTQE</sequence>
<accession>A0A6I2FA33</accession>
<dbReference type="EMBL" id="WJIF01000003">
    <property type="protein sequence ID" value="MRG59580.1"/>
    <property type="molecule type" value="Genomic_DNA"/>
</dbReference>
<dbReference type="Proteomes" id="UP000431080">
    <property type="component" value="Unassembled WGS sequence"/>
</dbReference>
<protein>
    <recommendedName>
        <fullName evidence="5">Hydrolytic protein</fullName>
    </recommendedName>
</protein>
<reference evidence="3 4" key="1">
    <citation type="submission" date="2019-10" db="EMBL/GenBank/DDBJ databases">
        <authorList>
            <person name="Nie G."/>
            <person name="Ming H."/>
            <person name="Yi B."/>
        </authorList>
    </citation>
    <scope>NUCLEOTIDE SEQUENCE [LARGE SCALE GENOMIC DNA]</scope>
    <source>
        <strain evidence="3 4">CFH 90414</strain>
    </source>
</reference>
<comment type="caution">
    <text evidence="3">The sequence shown here is derived from an EMBL/GenBank/DDBJ whole genome shotgun (WGS) entry which is preliminary data.</text>
</comment>
<evidence type="ECO:0000313" key="4">
    <source>
        <dbReference type="Proteomes" id="UP000431080"/>
    </source>
</evidence>
<keyword evidence="2" id="KW-0812">Transmembrane</keyword>
<evidence type="ECO:0008006" key="5">
    <source>
        <dbReference type="Google" id="ProtNLM"/>
    </source>
</evidence>
<keyword evidence="2" id="KW-0472">Membrane</keyword>
<keyword evidence="4" id="KW-1185">Reference proteome</keyword>
<evidence type="ECO:0000256" key="1">
    <source>
        <dbReference type="SAM" id="MobiDB-lite"/>
    </source>
</evidence>
<keyword evidence="2" id="KW-1133">Transmembrane helix</keyword>
<dbReference type="AlphaFoldDB" id="A0A6I2FA33"/>
<name>A0A6I2FA33_9MICO</name>
<organism evidence="3 4">
    <name type="scientific">Agromyces agglutinans</name>
    <dbReference type="NCBI Taxonomy" id="2662258"/>
    <lineage>
        <taxon>Bacteria</taxon>
        <taxon>Bacillati</taxon>
        <taxon>Actinomycetota</taxon>
        <taxon>Actinomycetes</taxon>
        <taxon>Micrococcales</taxon>
        <taxon>Microbacteriaceae</taxon>
        <taxon>Agromyces</taxon>
    </lineage>
</organism>
<dbReference type="RefSeq" id="WP_153684051.1">
    <property type="nucleotide sequence ID" value="NZ_WJIF01000003.1"/>
</dbReference>